<dbReference type="Proteomes" id="UP000184196">
    <property type="component" value="Unassembled WGS sequence"/>
</dbReference>
<sequence length="221" mass="24205">MFRKISLILAIITSVFMFCGYAFASESAPFKSITLSPGEYESKIIEDKGIQEITIKNGKKFLEKTGYDIPHNCKDVEVIIQKPLNDKKTNNTIISDTTAQATGYTIIPYGYTEQVDYGNLLGKTAGSTGTLTLSISKTISAKYSCTVSVSAQVISSAVGFDVTSSYTVTNSCSADTNGRYTEIRGYPIYGITDYEVYYNGVYKGYGWAAKPIGVLFVVVRY</sequence>
<keyword evidence="1" id="KW-0732">Signal</keyword>
<dbReference type="RefSeq" id="WP_083543019.1">
    <property type="nucleotide sequence ID" value="NZ_FQUW01000005.1"/>
</dbReference>
<organism evidence="2 3">
    <name type="scientific">Desulfofundulus australicus DSM 11792</name>
    <dbReference type="NCBI Taxonomy" id="1121425"/>
    <lineage>
        <taxon>Bacteria</taxon>
        <taxon>Bacillati</taxon>
        <taxon>Bacillota</taxon>
        <taxon>Clostridia</taxon>
        <taxon>Eubacteriales</taxon>
        <taxon>Peptococcaceae</taxon>
        <taxon>Desulfofundulus</taxon>
    </lineage>
</organism>
<evidence type="ECO:0000313" key="2">
    <source>
        <dbReference type="EMBL" id="SHE37402.1"/>
    </source>
</evidence>
<evidence type="ECO:0000313" key="3">
    <source>
        <dbReference type="Proteomes" id="UP000184196"/>
    </source>
</evidence>
<keyword evidence="3" id="KW-1185">Reference proteome</keyword>
<feature type="signal peptide" evidence="1">
    <location>
        <begin position="1"/>
        <end position="24"/>
    </location>
</feature>
<evidence type="ECO:0000256" key="1">
    <source>
        <dbReference type="SAM" id="SignalP"/>
    </source>
</evidence>
<dbReference type="AlphaFoldDB" id="A0A1M4SYV9"/>
<name>A0A1M4SYV9_9FIRM</name>
<dbReference type="OrthoDB" id="2651377at2"/>
<dbReference type="EMBL" id="FQUW01000005">
    <property type="protein sequence ID" value="SHE37402.1"/>
    <property type="molecule type" value="Genomic_DNA"/>
</dbReference>
<reference evidence="3" key="1">
    <citation type="submission" date="2016-11" db="EMBL/GenBank/DDBJ databases">
        <authorList>
            <person name="Varghese N."/>
            <person name="Submissions S."/>
        </authorList>
    </citation>
    <scope>NUCLEOTIDE SEQUENCE [LARGE SCALE GENOMIC DNA]</scope>
    <source>
        <strain evidence="3">DSM 11792</strain>
    </source>
</reference>
<gene>
    <name evidence="2" type="ORF">SAMN02745218_00183</name>
</gene>
<proteinExistence type="predicted"/>
<feature type="chain" id="PRO_5012974016" evidence="1">
    <location>
        <begin position="25"/>
        <end position="221"/>
    </location>
</feature>
<accession>A0A1M4SYV9</accession>
<protein>
    <submittedName>
        <fullName evidence="2">Uncharacterized protein</fullName>
    </submittedName>
</protein>